<reference evidence="2 3" key="1">
    <citation type="submission" date="2017-02" db="EMBL/GenBank/DDBJ databases">
        <authorList>
            <person name="Peterson S.W."/>
        </authorList>
    </citation>
    <scope>NUCLEOTIDE SEQUENCE [LARGE SCALE GENOMIC DNA]</scope>
    <source>
        <strain evidence="2 3">S285</strain>
    </source>
</reference>
<dbReference type="Pfam" id="PF01370">
    <property type="entry name" value="Epimerase"/>
    <property type="match status" value="1"/>
</dbReference>
<dbReference type="FunFam" id="3.40.50.720:FF:000702">
    <property type="entry name" value="NADH dehydrogenase (Ubiquinone)"/>
    <property type="match status" value="1"/>
</dbReference>
<evidence type="ECO:0000313" key="3">
    <source>
        <dbReference type="Proteomes" id="UP000193978"/>
    </source>
</evidence>
<dbReference type="RefSeq" id="WP_085772102.1">
    <property type="nucleotide sequence ID" value="NZ_AP027149.1"/>
</dbReference>
<dbReference type="PANTHER" id="PTHR12126">
    <property type="entry name" value="NADH-UBIQUINONE OXIDOREDUCTASE 39 KDA SUBUNIT-RELATED"/>
    <property type="match status" value="1"/>
</dbReference>
<dbReference type="InterPro" id="IPR001509">
    <property type="entry name" value="Epimerase_deHydtase"/>
</dbReference>
<evidence type="ECO:0000259" key="1">
    <source>
        <dbReference type="Pfam" id="PF01370"/>
    </source>
</evidence>
<dbReference type="AlphaFoldDB" id="A0A1W6MWL7"/>
<proteinExistence type="predicted"/>
<organism evidence="2 3">
    <name type="scientific">Methylocystis bryophila</name>
    <dbReference type="NCBI Taxonomy" id="655015"/>
    <lineage>
        <taxon>Bacteria</taxon>
        <taxon>Pseudomonadati</taxon>
        <taxon>Pseudomonadota</taxon>
        <taxon>Alphaproteobacteria</taxon>
        <taxon>Hyphomicrobiales</taxon>
        <taxon>Methylocystaceae</taxon>
        <taxon>Methylocystis</taxon>
    </lineage>
</organism>
<dbReference type="GO" id="GO:0044877">
    <property type="term" value="F:protein-containing complex binding"/>
    <property type="evidence" value="ECO:0007669"/>
    <property type="project" value="TreeGrafter"/>
</dbReference>
<dbReference type="Proteomes" id="UP000193978">
    <property type="component" value="Chromosome"/>
</dbReference>
<dbReference type="CDD" id="cd05271">
    <property type="entry name" value="NDUFA9_like_SDR_a"/>
    <property type="match status" value="1"/>
</dbReference>
<dbReference type="Gene3D" id="3.40.50.720">
    <property type="entry name" value="NAD(P)-binding Rossmann-like Domain"/>
    <property type="match status" value="1"/>
</dbReference>
<protein>
    <submittedName>
        <fullName evidence="2">Complex I NDUFA9 subunit family protein</fullName>
    </submittedName>
</protein>
<accession>A0A1W6MWL7</accession>
<name>A0A1W6MWL7_9HYPH</name>
<dbReference type="InterPro" id="IPR036291">
    <property type="entry name" value="NAD(P)-bd_dom_sf"/>
</dbReference>
<evidence type="ECO:0000313" key="2">
    <source>
        <dbReference type="EMBL" id="ARN81983.1"/>
    </source>
</evidence>
<dbReference type="STRING" id="655015.B1812_13820"/>
<dbReference type="EMBL" id="CP019948">
    <property type="protein sequence ID" value="ARN81983.1"/>
    <property type="molecule type" value="Genomic_DNA"/>
</dbReference>
<feature type="domain" description="NAD-dependent epimerase/dehydratase" evidence="1">
    <location>
        <begin position="12"/>
        <end position="220"/>
    </location>
</feature>
<keyword evidence="3" id="KW-1185">Reference proteome</keyword>
<dbReference type="KEGG" id="mbry:B1812_13820"/>
<dbReference type="SUPFAM" id="SSF51735">
    <property type="entry name" value="NAD(P)-binding Rossmann-fold domains"/>
    <property type="match status" value="1"/>
</dbReference>
<dbReference type="PANTHER" id="PTHR12126:SF11">
    <property type="entry name" value="NADH DEHYDROGENASE [UBIQUINONE] 1 ALPHA SUBCOMPLEX SUBUNIT 9, MITOCHONDRIAL"/>
    <property type="match status" value="1"/>
</dbReference>
<sequence length="333" mass="35556">MAMPQAETQKLITVFGGSGFIGRHVVARLAQDGWRIRVACRRPDLAFFLQPLGVPGQIFPVQANLRDPRSLAAALKGASAAVNLVGILAESGKQRFDAIQGKGPGAVAEAVKAAGIDNFVHVSAIGADARATSRYARSKAAGEAAVRSALPDAVILRPSVVFGPGDDFFNRFGAMGRFLPFETVVGGNTKFQPVYVGDVAEAVVCAVSGKARKGATYELGGPEVRSFESLVRYVLAVSDRKRPIVNLSFGMGKFVAAIMQTLDRLSLGLFPKLLRMTTDQVELLKHDNVVSDAAKAEGRTLEGLGIAPTAFESVAPSYLYRFRPTGQYEEQRS</sequence>
<dbReference type="OrthoDB" id="9776313at2"/>
<dbReference type="InterPro" id="IPR051207">
    <property type="entry name" value="ComplexI_NDUFA9_subunit"/>
</dbReference>
<gene>
    <name evidence="2" type="ORF">B1812_13820</name>
</gene>